<proteinExistence type="predicted"/>
<protein>
    <recommendedName>
        <fullName evidence="4">Protein BatD</fullName>
    </recommendedName>
</protein>
<gene>
    <name evidence="2" type="ORF">ATO8_09383</name>
</gene>
<dbReference type="STRING" id="1379903.ATO8_09383"/>
<reference evidence="2 3" key="1">
    <citation type="journal article" date="2014" name="Antonie Van Leeuwenhoek">
        <title>Roseivivax atlanticus sp. nov., isolated from surface seawater of the Atlantic Ocean.</title>
        <authorList>
            <person name="Li G."/>
            <person name="Lai Q."/>
            <person name="Liu X."/>
            <person name="Sun F."/>
            <person name="Shao Z."/>
        </authorList>
    </citation>
    <scope>NUCLEOTIDE SEQUENCE [LARGE SCALE GENOMIC DNA]</scope>
    <source>
        <strain evidence="2 3">22II-s10s</strain>
    </source>
</reference>
<accession>W4HJ52</accession>
<name>W4HJ52_9RHOB</name>
<evidence type="ECO:0000256" key="1">
    <source>
        <dbReference type="SAM" id="SignalP"/>
    </source>
</evidence>
<evidence type="ECO:0008006" key="4">
    <source>
        <dbReference type="Google" id="ProtNLM"/>
    </source>
</evidence>
<keyword evidence="1" id="KW-0732">Signal</keyword>
<comment type="caution">
    <text evidence="2">The sequence shown here is derived from an EMBL/GenBank/DDBJ whole genome shotgun (WGS) entry which is preliminary data.</text>
</comment>
<dbReference type="PANTHER" id="PTHR40940:SF2">
    <property type="entry name" value="BATD"/>
    <property type="match status" value="1"/>
</dbReference>
<dbReference type="eggNOG" id="ENOG502Z94R">
    <property type="taxonomic scope" value="Bacteria"/>
</dbReference>
<feature type="chain" id="PRO_5004842064" description="Protein BatD" evidence="1">
    <location>
        <begin position="21"/>
        <end position="409"/>
    </location>
</feature>
<feature type="signal peptide" evidence="1">
    <location>
        <begin position="1"/>
        <end position="20"/>
    </location>
</feature>
<dbReference type="PATRIC" id="fig|1317118.6.peg.1940"/>
<organism evidence="2 3">
    <name type="scientific">Roseivivax marinus</name>
    <dbReference type="NCBI Taxonomy" id="1379903"/>
    <lineage>
        <taxon>Bacteria</taxon>
        <taxon>Pseudomonadati</taxon>
        <taxon>Pseudomonadota</taxon>
        <taxon>Alphaproteobacteria</taxon>
        <taxon>Rhodobacterales</taxon>
        <taxon>Roseobacteraceae</taxon>
        <taxon>Roseivivax</taxon>
    </lineage>
</organism>
<keyword evidence="3" id="KW-1185">Reference proteome</keyword>
<dbReference type="Proteomes" id="UP000019063">
    <property type="component" value="Unassembled WGS sequence"/>
</dbReference>
<dbReference type="PANTHER" id="PTHR40940">
    <property type="entry name" value="PROTEIN BATD-RELATED"/>
    <property type="match status" value="1"/>
</dbReference>
<dbReference type="InterPro" id="IPR025738">
    <property type="entry name" value="BatD"/>
</dbReference>
<dbReference type="AlphaFoldDB" id="W4HJ52"/>
<sequence>MIRLVLFSTLFLAFAGIADAQTREVTDGQLDLEVSVVGGATDVFAREMVLITIHGTYRRHITREKLEQPELEGFNWSQLGTDRWYETIEAGKRIKNFERRMALYPDGPGRLTIPPFVHHLTLTDEGDDWFPHDIRSEPITVDVQPVPETGGGWWFPVRGLRVSDEWSNAPDQLTEGEGVLRVIRIEATGATPEMIPPMPELTSPSAMIFAHPERRFVELSPEGPVTYAFWRWTVRPTNGTSAILEPLEIEYFDTKAREQRRVEIGAQRIAYGTVTGPVRSEQPADRATPTRGSLSRAPLLGMTGLCALLGLGVMLAGRRTGGAGWRRLPGLDPRRRAVASAARRGDAAGLWRAARALMASDPGVAARPEARGAVNILGRSIFGAGTGPAPDLKALARPLLRRKRSSGDT</sequence>
<dbReference type="EMBL" id="AQQW01000005">
    <property type="protein sequence ID" value="ETW12744.1"/>
    <property type="molecule type" value="Genomic_DNA"/>
</dbReference>
<evidence type="ECO:0000313" key="2">
    <source>
        <dbReference type="EMBL" id="ETW12744.1"/>
    </source>
</evidence>
<dbReference type="RefSeq" id="WP_081749719.1">
    <property type="nucleotide sequence ID" value="NZ_AQQW01000005.1"/>
</dbReference>
<evidence type="ECO:0000313" key="3">
    <source>
        <dbReference type="Proteomes" id="UP000019063"/>
    </source>
</evidence>